<reference evidence="3" key="3">
    <citation type="submission" date="2023-05" db="EMBL/GenBank/DDBJ databases">
        <title>Complete genome sequence of Bacillus subtilis SRCM117797 isolated from Soybean paste.</title>
        <authorList>
            <person name="Abraha H.B."/>
            <person name="Kim K.-P."/>
            <person name="Ryu M.-S."/>
            <person name="Jeong D.-Y."/>
        </authorList>
    </citation>
    <scope>NUCLEOTIDE SEQUENCE</scope>
    <source>
        <strain evidence="3">SRCM117797</strain>
    </source>
</reference>
<dbReference type="EMBL" id="CP120576">
    <property type="protein sequence ID" value="WEY85216.1"/>
    <property type="molecule type" value="Genomic_DNA"/>
</dbReference>
<reference evidence="1" key="1">
    <citation type="submission" date="2021-03" db="EMBL/GenBank/DDBJ databases">
        <title>Isolation of Bacillus subtilis from fermented food sample.</title>
        <authorList>
            <person name="Lakshmanan V."/>
            <person name="Athira K."/>
            <person name="Rajagopal K."/>
        </authorList>
    </citation>
    <scope>NUCLEOTIDE SEQUENCE</scope>
    <source>
        <strain evidence="1">S1</strain>
    </source>
</reference>
<dbReference type="OMA" id="DAKYHFF"/>
<proteinExistence type="predicted"/>
<dbReference type="EMBL" id="JAGFPW010000024">
    <property type="protein sequence ID" value="MBO3796343.1"/>
    <property type="molecule type" value="Genomic_DNA"/>
</dbReference>
<evidence type="ECO:0000313" key="4">
    <source>
        <dbReference type="Proteomes" id="UP000665181"/>
    </source>
</evidence>
<gene>
    <name evidence="1" type="primary">csfB</name>
    <name evidence="1" type="ORF">J5227_19010</name>
    <name evidence="2" type="ORF">P5633_02880</name>
    <name evidence="3" type="ORF">QL281_12345</name>
</gene>
<dbReference type="Pfam" id="PF10764">
    <property type="entry name" value="Gin"/>
    <property type="match status" value="1"/>
</dbReference>
<dbReference type="AlphaFoldDB" id="A0A063XAG6"/>
<dbReference type="RefSeq" id="WP_003243294.1">
    <property type="nucleotide sequence ID" value="NZ_AP024621.1"/>
</dbReference>
<dbReference type="Proteomes" id="UP001214898">
    <property type="component" value="Chromosome"/>
</dbReference>
<dbReference type="Proteomes" id="UP000665181">
    <property type="component" value="Unassembled WGS sequence"/>
</dbReference>
<name>A0A063XAG6_BACIU</name>
<organism evidence="1 4">
    <name type="scientific">Bacillus subtilis</name>
    <dbReference type="NCBI Taxonomy" id="1423"/>
    <lineage>
        <taxon>Bacteria</taxon>
        <taxon>Bacillati</taxon>
        <taxon>Bacillota</taxon>
        <taxon>Bacilli</taxon>
        <taxon>Bacillales</taxon>
        <taxon>Bacillaceae</taxon>
        <taxon>Bacillus</taxon>
    </lineage>
</organism>
<evidence type="ECO:0000313" key="1">
    <source>
        <dbReference type="EMBL" id="MBO3796343.1"/>
    </source>
</evidence>
<dbReference type="EMBL" id="CP125292">
    <property type="protein sequence ID" value="WHM19721.1"/>
    <property type="molecule type" value="Genomic_DNA"/>
</dbReference>
<reference evidence="2" key="2">
    <citation type="submission" date="2023-03" db="EMBL/GenBank/DDBJ databases">
        <title>Complete genome sequences of 52 Bacillus and Priestia strains isolated from West-African fermentations and 26 reference strains from the DSMZ collection.</title>
        <authorList>
            <person name="Wiedenbein E.S."/>
            <person name="Canoy T.S."/>
            <person name="Hui Y."/>
            <person name="Parkouda C."/>
            <person name="Dawende C."/>
            <person name="Ametefe E."/>
            <person name="Jespersen L."/>
            <person name="Nielsen D.S."/>
        </authorList>
    </citation>
    <scope>NUCLEOTIDE SEQUENCE</scope>
    <source>
        <strain evidence="2">PRO56</strain>
    </source>
</reference>
<sequence>MDETVKLNHTCVICDQEKNRGIHLYTKFICLDCERKVISTSTSDPDYAFYVKKLKSIHTPPLYS</sequence>
<dbReference type="Proteomes" id="UP001229422">
    <property type="component" value="Chromosome"/>
</dbReference>
<evidence type="ECO:0000313" key="2">
    <source>
        <dbReference type="EMBL" id="WEY85216.1"/>
    </source>
</evidence>
<dbReference type="SMR" id="A0A063XAG6"/>
<accession>A0A063XAG6</accession>
<dbReference type="InterPro" id="IPR019700">
    <property type="entry name" value="Sigma-G_inhibitor_Gin"/>
</dbReference>
<evidence type="ECO:0000313" key="3">
    <source>
        <dbReference type="EMBL" id="WHM19721.1"/>
    </source>
</evidence>
<protein>
    <submittedName>
        <fullName evidence="1">Anti-sigma-G factor</fullName>
    </submittedName>
</protein>